<gene>
    <name evidence="1" type="ORF">Tci_271506</name>
</gene>
<reference evidence="1" key="1">
    <citation type="journal article" date="2019" name="Sci. Rep.">
        <title>Draft genome of Tanacetum cinerariifolium, the natural source of mosquito coil.</title>
        <authorList>
            <person name="Yamashiro T."/>
            <person name="Shiraishi A."/>
            <person name="Satake H."/>
            <person name="Nakayama K."/>
        </authorList>
    </citation>
    <scope>NUCLEOTIDE SEQUENCE</scope>
</reference>
<feature type="non-terminal residue" evidence="1">
    <location>
        <position position="1"/>
    </location>
</feature>
<name>A0A699H141_TANCI</name>
<proteinExistence type="predicted"/>
<evidence type="ECO:0000313" key="1">
    <source>
        <dbReference type="EMBL" id="GEW99530.1"/>
    </source>
</evidence>
<protein>
    <submittedName>
        <fullName evidence="1">Putative ribonuclease H-like domain-containing protein</fullName>
    </submittedName>
</protein>
<dbReference type="AlphaFoldDB" id="A0A699H141"/>
<comment type="caution">
    <text evidence="1">The sequence shown here is derived from an EMBL/GenBank/DDBJ whole genome shotgun (WGS) entry which is preliminary data.</text>
</comment>
<accession>A0A699H141</accession>
<dbReference type="PANTHER" id="PTHR11439">
    <property type="entry name" value="GAG-POL-RELATED RETROTRANSPOSON"/>
    <property type="match status" value="1"/>
</dbReference>
<dbReference type="EMBL" id="BKCJ010084085">
    <property type="protein sequence ID" value="GEW99530.1"/>
    <property type="molecule type" value="Genomic_DNA"/>
</dbReference>
<organism evidence="1">
    <name type="scientific">Tanacetum cinerariifolium</name>
    <name type="common">Dalmatian daisy</name>
    <name type="synonym">Chrysanthemum cinerariifolium</name>
    <dbReference type="NCBI Taxonomy" id="118510"/>
    <lineage>
        <taxon>Eukaryota</taxon>
        <taxon>Viridiplantae</taxon>
        <taxon>Streptophyta</taxon>
        <taxon>Embryophyta</taxon>
        <taxon>Tracheophyta</taxon>
        <taxon>Spermatophyta</taxon>
        <taxon>Magnoliopsida</taxon>
        <taxon>eudicotyledons</taxon>
        <taxon>Gunneridae</taxon>
        <taxon>Pentapetalae</taxon>
        <taxon>asterids</taxon>
        <taxon>campanulids</taxon>
        <taxon>Asterales</taxon>
        <taxon>Asteraceae</taxon>
        <taxon>Asteroideae</taxon>
        <taxon>Anthemideae</taxon>
        <taxon>Anthemidinae</taxon>
        <taxon>Tanacetum</taxon>
    </lineage>
</organism>
<dbReference type="PANTHER" id="PTHR11439:SF495">
    <property type="entry name" value="REVERSE TRANSCRIPTASE, RNA-DEPENDENT DNA POLYMERASE-RELATED"/>
    <property type="match status" value="1"/>
</dbReference>
<sequence length="235" mass="26965">CLEVAGKCGLKSWEWCGVVGWTGEEERVVLRGWWENRIRSASTPMETHKPLTKDEDGEDVDVHLYRSMISDYTGASLDRKSITGSCQFLSSRLIFWQCKKQTVVANSTTKAEYIVASYCCRQVLLIQNQMMDYGHNFMQTKIHVDNKSVICVIKNHVYHSKIKHIKIWHHFIRDSYEKRLIEMVKIHTDNNVADLLTKAFDVGDEAVHKELGDKMERAATTVSSLEAEHDSANIT</sequence>
<dbReference type="CDD" id="cd09272">
    <property type="entry name" value="RNase_HI_RT_Ty1"/>
    <property type="match status" value="1"/>
</dbReference>